<gene>
    <name evidence="2" type="ORF">EDB81DRAFT_266368</name>
</gene>
<feature type="compositionally biased region" description="Polar residues" evidence="1">
    <location>
        <begin position="1"/>
        <end position="24"/>
    </location>
</feature>
<comment type="caution">
    <text evidence="2">The sequence shown here is derived from an EMBL/GenBank/DDBJ whole genome shotgun (WGS) entry which is preliminary data.</text>
</comment>
<evidence type="ECO:0000313" key="2">
    <source>
        <dbReference type="EMBL" id="KAH7165880.1"/>
    </source>
</evidence>
<dbReference type="EMBL" id="JAGMUV010000003">
    <property type="protein sequence ID" value="KAH7165880.1"/>
    <property type="molecule type" value="Genomic_DNA"/>
</dbReference>
<keyword evidence="3" id="KW-1185">Reference proteome</keyword>
<proteinExistence type="predicted"/>
<dbReference type="AlphaFoldDB" id="A0A9P9FM21"/>
<protein>
    <submittedName>
        <fullName evidence="2">Uncharacterized protein</fullName>
    </submittedName>
</protein>
<reference evidence="2" key="1">
    <citation type="journal article" date="2021" name="Nat. Commun.">
        <title>Genetic determinants of endophytism in the Arabidopsis root mycobiome.</title>
        <authorList>
            <person name="Mesny F."/>
            <person name="Miyauchi S."/>
            <person name="Thiergart T."/>
            <person name="Pickel B."/>
            <person name="Atanasova L."/>
            <person name="Karlsson M."/>
            <person name="Huettel B."/>
            <person name="Barry K.W."/>
            <person name="Haridas S."/>
            <person name="Chen C."/>
            <person name="Bauer D."/>
            <person name="Andreopoulos W."/>
            <person name="Pangilinan J."/>
            <person name="LaButti K."/>
            <person name="Riley R."/>
            <person name="Lipzen A."/>
            <person name="Clum A."/>
            <person name="Drula E."/>
            <person name="Henrissat B."/>
            <person name="Kohler A."/>
            <person name="Grigoriev I.V."/>
            <person name="Martin F.M."/>
            <person name="Hacquard S."/>
        </authorList>
    </citation>
    <scope>NUCLEOTIDE SEQUENCE</scope>
    <source>
        <strain evidence="2">MPI-CAGE-AT-0147</strain>
    </source>
</reference>
<organism evidence="2 3">
    <name type="scientific">Dactylonectria macrodidyma</name>
    <dbReference type="NCBI Taxonomy" id="307937"/>
    <lineage>
        <taxon>Eukaryota</taxon>
        <taxon>Fungi</taxon>
        <taxon>Dikarya</taxon>
        <taxon>Ascomycota</taxon>
        <taxon>Pezizomycotina</taxon>
        <taxon>Sordariomycetes</taxon>
        <taxon>Hypocreomycetidae</taxon>
        <taxon>Hypocreales</taxon>
        <taxon>Nectriaceae</taxon>
        <taxon>Dactylonectria</taxon>
    </lineage>
</organism>
<evidence type="ECO:0000256" key="1">
    <source>
        <dbReference type="SAM" id="MobiDB-lite"/>
    </source>
</evidence>
<feature type="region of interest" description="Disordered" evidence="1">
    <location>
        <begin position="1"/>
        <end position="35"/>
    </location>
</feature>
<accession>A0A9P9FM21</accession>
<evidence type="ECO:0000313" key="3">
    <source>
        <dbReference type="Proteomes" id="UP000738349"/>
    </source>
</evidence>
<dbReference type="Proteomes" id="UP000738349">
    <property type="component" value="Unassembled WGS sequence"/>
</dbReference>
<feature type="region of interest" description="Disordered" evidence="1">
    <location>
        <begin position="50"/>
        <end position="71"/>
    </location>
</feature>
<name>A0A9P9FM21_9HYPO</name>
<sequence length="215" mass="23184">MRGEQNETTPRSHSRSHSPGNTAAGTRRDRSGIPRPMLPLSMLRALSLGGSTAGDRTMMPSTRSRRAAAGTPTVQWHLTSLVSTDVPLSKPPKYSVSQSLNCHSLIFLSFFCVLSWCPEPLFMPFSLAALAELESARSLVLTTRGPTTGAKKQANGVISQTDSTITNTGHHFVQQLPRSTPLTEDPALVFLFSCIRSAVPSPVSLHHSFSSSPCQ</sequence>